<evidence type="ECO:0000313" key="4">
    <source>
        <dbReference type="Proteomes" id="UP000663824"/>
    </source>
</evidence>
<dbReference type="Pfam" id="PF10021">
    <property type="entry name" value="PARG_cat_microb"/>
    <property type="match status" value="1"/>
</dbReference>
<dbReference type="Gene3D" id="3.40.220.10">
    <property type="entry name" value="Leucine Aminopeptidase, subunit E, domain 1"/>
    <property type="match status" value="1"/>
</dbReference>
<dbReference type="Proteomes" id="UP000663824">
    <property type="component" value="Unassembled WGS sequence"/>
</dbReference>
<dbReference type="NCBIfam" id="TIGR02452">
    <property type="entry name" value="TIGR02452 family protein"/>
    <property type="match status" value="1"/>
</dbReference>
<dbReference type="InterPro" id="IPR012664">
    <property type="entry name" value="CHP02452"/>
</dbReference>
<evidence type="ECO:0000313" key="3">
    <source>
        <dbReference type="EMBL" id="CAF1923151.1"/>
    </source>
</evidence>
<gene>
    <name evidence="3" type="ORF">MBJ925_LOCUS2662</name>
</gene>
<feature type="region of interest" description="Disordered" evidence="1">
    <location>
        <begin position="1"/>
        <end position="35"/>
    </location>
</feature>
<accession>A0A816KN36</accession>
<organism evidence="3 4">
    <name type="scientific">Rotaria magnacalcarata</name>
    <dbReference type="NCBI Taxonomy" id="392030"/>
    <lineage>
        <taxon>Eukaryota</taxon>
        <taxon>Metazoa</taxon>
        <taxon>Spiralia</taxon>
        <taxon>Gnathifera</taxon>
        <taxon>Rotifera</taxon>
        <taxon>Eurotatoria</taxon>
        <taxon>Bdelloidea</taxon>
        <taxon>Philodinida</taxon>
        <taxon>Philodinidae</taxon>
        <taxon>Rotaria</taxon>
    </lineage>
</organism>
<dbReference type="EMBL" id="CAJNRE010000167">
    <property type="protein sequence ID" value="CAF1923151.1"/>
    <property type="molecule type" value="Genomic_DNA"/>
</dbReference>
<protein>
    <recommendedName>
        <fullName evidence="2">Microbial-type PARG catalytic domain-containing protein</fullName>
    </recommendedName>
</protein>
<name>A0A816KN36_9BILA</name>
<evidence type="ECO:0000259" key="2">
    <source>
        <dbReference type="Pfam" id="PF10021"/>
    </source>
</evidence>
<dbReference type="PANTHER" id="PTHR35596">
    <property type="entry name" value="DUF2263 DOMAIN-CONTAINING PROTEIN"/>
    <property type="match status" value="1"/>
</dbReference>
<feature type="domain" description="Microbial-type PARG catalytic" evidence="2">
    <location>
        <begin position="91"/>
        <end position="238"/>
    </location>
</feature>
<reference evidence="3" key="1">
    <citation type="submission" date="2021-02" db="EMBL/GenBank/DDBJ databases">
        <authorList>
            <person name="Nowell W R."/>
        </authorList>
    </citation>
    <scope>NUCLEOTIDE SEQUENCE</scope>
</reference>
<proteinExistence type="predicted"/>
<dbReference type="AlphaFoldDB" id="A0A816KN36"/>
<sequence length="388" mass="44145">MASAMQRNDRRNRKQKRTISAPFGMQTPSSLQDPKNSTFQCKQLECLTNDDNVREVALRHLHDHDRFAHVWNSTKLHPNTRRLMRKVAQIQTINAVCNGFYRLPDTTKIDLDKHKMANAAQSTRQYTNDYEYDEALQQRSCEQATQILVVNGDCLDVAICLKTRYPKSSTTVLNMASSRNPGGGWKNGAGAQEENLHRRTNMFQCLEDPYNDLEGLRDWNYYVPEFGGIYSPDVCVFRGSESNGYPFFSNGPEYISFISCAGYSHPPTETDKNGELKLSGKHVIQNTKQKMESIFKIALENNHDILVLSALGCGAFQNPPKHIAQLFHEVIATKYRRSFKYIVFAIINDHNANKAHNPTGNIQPFAEVFQVDTLSIDELQERLSQSAE</sequence>
<comment type="caution">
    <text evidence="3">The sequence shown here is derived from an EMBL/GenBank/DDBJ whole genome shotgun (WGS) entry which is preliminary data.</text>
</comment>
<feature type="compositionally biased region" description="Polar residues" evidence="1">
    <location>
        <begin position="26"/>
        <end position="35"/>
    </location>
</feature>
<dbReference type="InterPro" id="IPR019261">
    <property type="entry name" value="PARG_cat_microbial"/>
</dbReference>
<dbReference type="SUPFAM" id="SSF52949">
    <property type="entry name" value="Macro domain-like"/>
    <property type="match status" value="1"/>
</dbReference>
<dbReference type="InterPro" id="IPR043472">
    <property type="entry name" value="Macro_dom-like"/>
</dbReference>
<dbReference type="PANTHER" id="PTHR35596:SF1">
    <property type="entry name" value="MICROBIAL-TYPE PARG CATALYTIC DOMAIN-CONTAINING PROTEIN"/>
    <property type="match status" value="1"/>
</dbReference>
<evidence type="ECO:0000256" key="1">
    <source>
        <dbReference type="SAM" id="MobiDB-lite"/>
    </source>
</evidence>